<evidence type="ECO:0000313" key="1">
    <source>
        <dbReference type="WBParaSite" id="GPUH_0000319401-mRNA-1"/>
    </source>
</evidence>
<organism evidence="1">
    <name type="scientific">Gongylonema pulchrum</name>
    <dbReference type="NCBI Taxonomy" id="637853"/>
    <lineage>
        <taxon>Eukaryota</taxon>
        <taxon>Metazoa</taxon>
        <taxon>Ecdysozoa</taxon>
        <taxon>Nematoda</taxon>
        <taxon>Chromadorea</taxon>
        <taxon>Rhabditida</taxon>
        <taxon>Spirurina</taxon>
        <taxon>Spiruromorpha</taxon>
        <taxon>Spiruroidea</taxon>
        <taxon>Gongylonematidae</taxon>
        <taxon>Gongylonema</taxon>
    </lineage>
</organism>
<reference evidence="1" key="1">
    <citation type="submission" date="2016-06" db="UniProtKB">
        <authorList>
            <consortium name="WormBaseParasite"/>
        </authorList>
    </citation>
    <scope>IDENTIFICATION</scope>
</reference>
<dbReference type="GO" id="GO:0045892">
    <property type="term" value="P:negative regulation of DNA-templated transcription"/>
    <property type="evidence" value="ECO:0007669"/>
    <property type="project" value="TreeGrafter"/>
</dbReference>
<accession>A0A183D398</accession>
<dbReference type="InterPro" id="IPR028938">
    <property type="entry name" value="Rsf1-like"/>
</dbReference>
<dbReference type="WBParaSite" id="GPUH_0000319401-mRNA-1">
    <property type="protein sequence ID" value="GPUH_0000319401-mRNA-1"/>
    <property type="gene ID" value="GPUH_0000319401"/>
</dbReference>
<dbReference type="PANTHER" id="PTHR14296">
    <property type="entry name" value="REMODELING AND SPACING FACTOR 1"/>
    <property type="match status" value="1"/>
</dbReference>
<dbReference type="GO" id="GO:0042393">
    <property type="term" value="F:histone binding"/>
    <property type="evidence" value="ECO:0007669"/>
    <property type="project" value="TreeGrafter"/>
</dbReference>
<proteinExistence type="predicted"/>
<dbReference type="GO" id="GO:0031213">
    <property type="term" value="C:RSF complex"/>
    <property type="evidence" value="ECO:0007669"/>
    <property type="project" value="InterPro"/>
</dbReference>
<protein>
    <submittedName>
        <fullName evidence="1">Remodeling and spacing factor 1</fullName>
    </submittedName>
</protein>
<sequence>LIDLHLTLLRKLAFKSARVEVWEKYLLKFCSLVPSLEIRLQLLNSCSASDLRLLPVGYDKDGLAYWYQQDADLVIRVYSAEQDDQSGGSWNLVAKYGRKKNWKA</sequence>
<name>A0A183D398_9BILA</name>
<dbReference type="PANTHER" id="PTHR14296:SF16">
    <property type="entry name" value="REMODELING AND SPACING FACTOR 1"/>
    <property type="match status" value="1"/>
</dbReference>
<dbReference type="AlphaFoldDB" id="A0A183D398"/>